<dbReference type="Proteomes" id="UP000231449">
    <property type="component" value="Unassembled WGS sequence"/>
</dbReference>
<dbReference type="GO" id="GO:0003723">
    <property type="term" value="F:RNA binding"/>
    <property type="evidence" value="ECO:0007669"/>
    <property type="project" value="UniProtKB-UniRule"/>
</dbReference>
<dbReference type="EMBL" id="PFUW01000040">
    <property type="protein sequence ID" value="PJB03567.1"/>
    <property type="molecule type" value="Genomic_DNA"/>
</dbReference>
<dbReference type="PROSITE" id="PS50823">
    <property type="entry name" value="KH_TYPE_2"/>
    <property type="match status" value="1"/>
</dbReference>
<dbReference type="EMBL" id="PFIH01000056">
    <property type="protein sequence ID" value="PIX27938.1"/>
    <property type="molecule type" value="Genomic_DNA"/>
</dbReference>
<dbReference type="InterPro" id="IPR001351">
    <property type="entry name" value="Ribosomal_uS3_C"/>
</dbReference>
<dbReference type="GO" id="GO:0022627">
    <property type="term" value="C:cytosolic small ribosomal subunit"/>
    <property type="evidence" value="ECO:0007669"/>
    <property type="project" value="TreeGrafter"/>
</dbReference>
<keyword evidence="2 5" id="KW-0694">RNA-binding</keyword>
<reference evidence="9" key="2">
    <citation type="submission" date="2017-09" db="EMBL/GenBank/DDBJ databases">
        <title>Depth-based differentiation of microbial function through sediment-hosted aquifers and enrichment of novel symbionts in the deep terrestrial subsurface.</title>
        <authorList>
            <person name="Probst A.J."/>
            <person name="Ladd B."/>
            <person name="Jarett J.K."/>
            <person name="Geller-Mcgrath D.E."/>
            <person name="Sieber C.M."/>
            <person name="Emerson J.B."/>
            <person name="Anantharaman K."/>
            <person name="Thomas B.C."/>
            <person name="Malmstrom R."/>
            <person name="Stieglmeier M."/>
            <person name="Klingl A."/>
            <person name="Woyke T."/>
            <person name="Ryan C.M."/>
            <person name="Banfield J.F."/>
        </authorList>
    </citation>
    <scope>NUCLEOTIDE SEQUENCE [LARGE SCALE GENOMIC DNA]</scope>
    <source>
        <strain evidence="9">CG02_land_8_20_14_3_00_31_209</strain>
        <strain evidence="8">CG03_land_8_20_14_0_80_31_114</strain>
        <strain evidence="10">CG_4_8_14_3_um_filter</strain>
        <strain evidence="11">CG_4_9_14_3_um_filter_31_125</strain>
    </source>
</reference>
<dbReference type="PANTHER" id="PTHR11760:SF32">
    <property type="entry name" value="SMALL RIBOSOMAL SUBUNIT PROTEIN US3"/>
    <property type="match status" value="1"/>
</dbReference>
<reference evidence="12 13" key="1">
    <citation type="submission" date="2017-09" db="EMBL/GenBank/DDBJ databases">
        <title>Depth-based differentiation of microbial function through sediment-hosted aquifers and enrichment of novel symbionts in the deep terrestrial subsurface.</title>
        <authorList>
            <person name="Probst A.J."/>
            <person name="Ladd B."/>
            <person name="Jarett J.K."/>
            <person name="Geller-Mcgrath D.E."/>
            <person name="Sieber C.M.K."/>
            <person name="Emerson J.B."/>
            <person name="Anantharaman K."/>
            <person name="Thomas B.C."/>
            <person name="Malmstrom R."/>
            <person name="Stieglmeier M."/>
            <person name="Klingl A."/>
            <person name="Woyke T."/>
            <person name="Ryan C.M."/>
            <person name="Banfield J.F."/>
        </authorList>
    </citation>
    <scope>NUCLEOTIDE SEQUENCE [LARGE SCALE GENOMIC DNA]</scope>
</reference>
<evidence type="ECO:0000256" key="2">
    <source>
        <dbReference type="ARBA" id="ARBA00022884"/>
    </source>
</evidence>
<dbReference type="InterPro" id="IPR009019">
    <property type="entry name" value="KH_sf_prok-type"/>
</dbReference>
<evidence type="ECO:0000259" key="7">
    <source>
        <dbReference type="PROSITE" id="PS50823"/>
    </source>
</evidence>
<dbReference type="Proteomes" id="UP000228888">
    <property type="component" value="Unassembled WGS sequence"/>
</dbReference>
<accession>A0A2H9M3L2</accession>
<sequence length="244" mass="27075">MITRQKLAHLQLLLKDQKNNMSSKKEFLETSKQIVLINKYIQKQLKTSLIDNITIQQIPTKTKITILTPNPGLLIGGGGETLKTITANITKKFNVQNIVVDIQPVETRALSSVSIANILRRSIEERKNFRNLMNNLMKDAMSAGARGIEIILAGKIGGSALAGRRKYYKGVRIYTGNLRKLGVKTVKVDAQTKMGTVGITVKLIPPGVVMPGEIRAKEKQKQEVVIEEKSNIQQTETTEQANTK</sequence>
<evidence type="ECO:0000313" key="11">
    <source>
        <dbReference type="EMBL" id="PJB03567.1"/>
    </source>
</evidence>
<dbReference type="SUPFAM" id="SSF54821">
    <property type="entry name" value="Ribosomal protein S3 C-terminal domain"/>
    <property type="match status" value="1"/>
</dbReference>
<keyword evidence="4" id="KW-0687">Ribonucleoprotein</keyword>
<dbReference type="InterPro" id="IPR057258">
    <property type="entry name" value="Ribosomal_uS3"/>
</dbReference>
<dbReference type="InterPro" id="IPR004044">
    <property type="entry name" value="KH_dom_type_2"/>
</dbReference>
<dbReference type="SUPFAM" id="SSF54814">
    <property type="entry name" value="Prokaryotic type KH domain (KH-domain type II)"/>
    <property type="match status" value="1"/>
</dbReference>
<dbReference type="Pfam" id="PF07650">
    <property type="entry name" value="KH_2"/>
    <property type="match status" value="1"/>
</dbReference>
<dbReference type="Gene3D" id="3.30.300.20">
    <property type="match status" value="1"/>
</dbReference>
<dbReference type="Pfam" id="PF00189">
    <property type="entry name" value="Ribosomal_S3_C"/>
    <property type="match status" value="1"/>
</dbReference>
<accession>A0A2H9QS01</accession>
<evidence type="ECO:0000256" key="4">
    <source>
        <dbReference type="ARBA" id="ARBA00023274"/>
    </source>
</evidence>
<evidence type="ECO:0000313" key="8">
    <source>
        <dbReference type="EMBL" id="PIV13559.1"/>
    </source>
</evidence>
<dbReference type="Proteomes" id="UP000230713">
    <property type="component" value="Unassembled WGS sequence"/>
</dbReference>
<proteinExistence type="inferred from homology"/>
<feature type="region of interest" description="Disordered" evidence="6">
    <location>
        <begin position="225"/>
        <end position="244"/>
    </location>
</feature>
<gene>
    <name evidence="11" type="ORF">CO124_02285</name>
    <name evidence="9" type="ORF">COS22_02390</name>
    <name evidence="8" type="ORF">COS45_02305</name>
    <name evidence="10" type="ORF">COZ66_02245</name>
</gene>
<comment type="caution">
    <text evidence="9">The sequence shown here is derived from an EMBL/GenBank/DDBJ whole genome shotgun (WGS) entry which is preliminary data.</text>
</comment>
<evidence type="ECO:0000256" key="1">
    <source>
        <dbReference type="ARBA" id="ARBA00010761"/>
    </source>
</evidence>
<evidence type="ECO:0000313" key="13">
    <source>
        <dbReference type="Proteomes" id="UP000230477"/>
    </source>
</evidence>
<comment type="similarity">
    <text evidence="1">Belongs to the universal ribosomal protein uS3 family.</text>
</comment>
<evidence type="ECO:0000256" key="6">
    <source>
        <dbReference type="SAM" id="MobiDB-lite"/>
    </source>
</evidence>
<accession>A0A2H9N211</accession>
<protein>
    <recommendedName>
        <fullName evidence="7">KH type-2 domain-containing protein</fullName>
    </recommendedName>
</protein>
<name>A0A2H9M8Q1_HUBC1</name>
<evidence type="ECO:0000313" key="10">
    <source>
        <dbReference type="EMBL" id="PIX27938.1"/>
    </source>
</evidence>
<evidence type="ECO:0000256" key="5">
    <source>
        <dbReference type="PROSITE-ProRule" id="PRU00118"/>
    </source>
</evidence>
<organism evidence="9 13">
    <name type="scientific">Huberarchaeum crystalense</name>
    <dbReference type="NCBI Taxonomy" id="2014257"/>
    <lineage>
        <taxon>Archaea</taxon>
        <taxon>Candidatus Huberarchaeota</taxon>
        <taxon>Candidatus Huberarchaeia</taxon>
        <taxon>Candidatus Huberarchaeales</taxon>
        <taxon>Candidatus Huberarchaeaceae</taxon>
        <taxon>Candidatus Huberarchaeum</taxon>
    </lineage>
</organism>
<dbReference type="InterPro" id="IPR015946">
    <property type="entry name" value="KH_dom-like_a/b"/>
</dbReference>
<keyword evidence="3" id="KW-0689">Ribosomal protein</keyword>
<evidence type="ECO:0000313" key="9">
    <source>
        <dbReference type="EMBL" id="PIV46278.1"/>
    </source>
</evidence>
<dbReference type="PANTHER" id="PTHR11760">
    <property type="entry name" value="30S/40S RIBOSOMAL PROTEIN S3"/>
    <property type="match status" value="1"/>
</dbReference>
<accession>A0A2H9M8Q1</accession>
<dbReference type="AlphaFoldDB" id="A0A2H9M8Q1"/>
<dbReference type="EMBL" id="PEUT01000055">
    <property type="protein sequence ID" value="PIV13559.1"/>
    <property type="molecule type" value="Genomic_DNA"/>
</dbReference>
<dbReference type="Proteomes" id="UP000230477">
    <property type="component" value="Unassembled WGS sequence"/>
</dbReference>
<evidence type="ECO:0000313" key="12">
    <source>
        <dbReference type="Proteomes" id="UP000228888"/>
    </source>
</evidence>
<evidence type="ECO:0000256" key="3">
    <source>
        <dbReference type="ARBA" id="ARBA00022980"/>
    </source>
</evidence>
<feature type="compositionally biased region" description="Polar residues" evidence="6">
    <location>
        <begin position="231"/>
        <end position="244"/>
    </location>
</feature>
<dbReference type="GO" id="GO:0006412">
    <property type="term" value="P:translation"/>
    <property type="evidence" value="ECO:0007669"/>
    <property type="project" value="InterPro"/>
</dbReference>
<dbReference type="InterPro" id="IPR036419">
    <property type="entry name" value="Ribosomal_S3_C_sf"/>
</dbReference>
<dbReference type="Gene3D" id="3.30.1140.32">
    <property type="entry name" value="Ribosomal protein S3, C-terminal domain"/>
    <property type="match status" value="1"/>
</dbReference>
<dbReference type="EMBL" id="PETW01000042">
    <property type="protein sequence ID" value="PIV46278.1"/>
    <property type="molecule type" value="Genomic_DNA"/>
</dbReference>
<feature type="domain" description="KH type-2" evidence="7">
    <location>
        <begin position="37"/>
        <end position="106"/>
    </location>
</feature>
<dbReference type="GO" id="GO:0003735">
    <property type="term" value="F:structural constituent of ribosome"/>
    <property type="evidence" value="ECO:0007669"/>
    <property type="project" value="InterPro"/>
</dbReference>